<dbReference type="EMBL" id="FOCW01000001">
    <property type="protein sequence ID" value="SEN34440.1"/>
    <property type="molecule type" value="Genomic_DNA"/>
</dbReference>
<gene>
    <name evidence="2" type="ORF">SAMN02745977_01159</name>
</gene>
<keyword evidence="3" id="KW-1185">Reference proteome</keyword>
<dbReference type="CDD" id="cd02869">
    <property type="entry name" value="PseudoU_synth_RluA_like"/>
    <property type="match status" value="1"/>
</dbReference>
<dbReference type="PROSITE" id="PS01129">
    <property type="entry name" value="PSI_RLU"/>
    <property type="match status" value="1"/>
</dbReference>
<feature type="domain" description="Pseudouridine synthase RsuA/RluA-like" evidence="1">
    <location>
        <begin position="31"/>
        <end position="195"/>
    </location>
</feature>
<dbReference type="STRING" id="1121117.SAMN02745977_01159"/>
<evidence type="ECO:0000313" key="3">
    <source>
        <dbReference type="Proteomes" id="UP000199531"/>
    </source>
</evidence>
<dbReference type="Pfam" id="PF00849">
    <property type="entry name" value="PseudoU_synth_2"/>
    <property type="match status" value="1"/>
</dbReference>
<dbReference type="Gene3D" id="3.30.2350.10">
    <property type="entry name" value="Pseudouridine synthase"/>
    <property type="match status" value="1"/>
</dbReference>
<dbReference type="GO" id="GO:0009982">
    <property type="term" value="F:pseudouridine synthase activity"/>
    <property type="evidence" value="ECO:0007669"/>
    <property type="project" value="InterPro"/>
</dbReference>
<evidence type="ECO:0000313" key="2">
    <source>
        <dbReference type="EMBL" id="SEN34440.1"/>
    </source>
</evidence>
<protein>
    <submittedName>
        <fullName evidence="2">tRNA pseudouridine32 synthase / 23S rRNA pseudouridine746 synthase</fullName>
    </submittedName>
</protein>
<name>A0A1H8FSA5_9BURK</name>
<proteinExistence type="predicted"/>
<dbReference type="GO" id="GO:0140098">
    <property type="term" value="F:catalytic activity, acting on RNA"/>
    <property type="evidence" value="ECO:0007669"/>
    <property type="project" value="UniProtKB-ARBA"/>
</dbReference>
<accession>A0A1H8FSA5</accession>
<organism evidence="2 3">
    <name type="scientific">Brachymonas denitrificans DSM 15123</name>
    <dbReference type="NCBI Taxonomy" id="1121117"/>
    <lineage>
        <taxon>Bacteria</taxon>
        <taxon>Pseudomonadati</taxon>
        <taxon>Pseudomonadota</taxon>
        <taxon>Betaproteobacteria</taxon>
        <taxon>Burkholderiales</taxon>
        <taxon>Comamonadaceae</taxon>
        <taxon>Brachymonas</taxon>
    </lineage>
</organism>
<dbReference type="GO" id="GO:0000455">
    <property type="term" value="P:enzyme-directed rRNA pseudouridine synthesis"/>
    <property type="evidence" value="ECO:0007669"/>
    <property type="project" value="TreeGrafter"/>
</dbReference>
<dbReference type="PANTHER" id="PTHR21600:SF89">
    <property type="entry name" value="RIBOSOMAL LARGE SUBUNIT PSEUDOURIDINE SYNTHASE A"/>
    <property type="match status" value="1"/>
</dbReference>
<sequence length="268" mass="29557">MRCNFQGVVLKSDCIGAASANGVVIVHQDAHLIVLDKPANLLAVPGRGEKNHDSLSVRVQALFPEALIVHRLDMGTSGLLVMARTLEAQRRLGDAFARRQVHKRYVAIVQGELQSPEEAWQTIDAPLCVDWPNRPRSKIDPVHGKPSVTHWRSVAEPEAFPGLAEGFLRPAVPHSIIDLEPVTGRSHQLRVHLQSLGHPIAGDLLYGDADNHAMAPRLLLHAYALSLPHPETGALMHWHCPTHFDLLDGLPQYRTLQVPLAQRGLDRP</sequence>
<reference evidence="2 3" key="1">
    <citation type="submission" date="2016-10" db="EMBL/GenBank/DDBJ databases">
        <authorList>
            <person name="de Groot N.N."/>
        </authorList>
    </citation>
    <scope>NUCLEOTIDE SEQUENCE [LARGE SCALE GENOMIC DNA]</scope>
    <source>
        <strain evidence="2 3">DSM 15123</strain>
    </source>
</reference>
<evidence type="ECO:0000259" key="1">
    <source>
        <dbReference type="Pfam" id="PF00849"/>
    </source>
</evidence>
<dbReference type="InterPro" id="IPR020103">
    <property type="entry name" value="PsdUridine_synth_cat_dom_sf"/>
</dbReference>
<dbReference type="InterPro" id="IPR006145">
    <property type="entry name" value="PsdUridine_synth_RsuA/RluA"/>
</dbReference>
<dbReference type="AlphaFoldDB" id="A0A1H8FSA5"/>
<dbReference type="SUPFAM" id="SSF55120">
    <property type="entry name" value="Pseudouridine synthase"/>
    <property type="match status" value="1"/>
</dbReference>
<dbReference type="InterPro" id="IPR006224">
    <property type="entry name" value="PsdUridine_synth_RluA-like_CS"/>
</dbReference>
<dbReference type="InterPro" id="IPR050188">
    <property type="entry name" value="RluA_PseudoU_synthase"/>
</dbReference>
<dbReference type="Proteomes" id="UP000199531">
    <property type="component" value="Unassembled WGS sequence"/>
</dbReference>
<dbReference type="GO" id="GO:0003723">
    <property type="term" value="F:RNA binding"/>
    <property type="evidence" value="ECO:0007669"/>
    <property type="project" value="InterPro"/>
</dbReference>
<dbReference type="PANTHER" id="PTHR21600">
    <property type="entry name" value="MITOCHONDRIAL RNA PSEUDOURIDINE SYNTHASE"/>
    <property type="match status" value="1"/>
</dbReference>
<dbReference type="OrthoDB" id="9785808at2"/>